<comment type="catalytic activity">
    <reaction evidence="7">
        <text>NAD(+) + H2O = ADP-D-ribose + nicotinamide + H(+)</text>
        <dbReference type="Rhea" id="RHEA:16301"/>
        <dbReference type="ChEBI" id="CHEBI:15377"/>
        <dbReference type="ChEBI" id="CHEBI:15378"/>
        <dbReference type="ChEBI" id="CHEBI:17154"/>
        <dbReference type="ChEBI" id="CHEBI:57540"/>
        <dbReference type="ChEBI" id="CHEBI:57967"/>
        <dbReference type="EC" id="3.2.2.6"/>
    </reaction>
    <physiologicalReaction direction="left-to-right" evidence="7">
        <dbReference type="Rhea" id="RHEA:16302"/>
    </physiologicalReaction>
</comment>
<dbReference type="Pfam" id="PF07725">
    <property type="entry name" value="LRR_3"/>
    <property type="match status" value="1"/>
</dbReference>
<dbReference type="InterPro" id="IPR045344">
    <property type="entry name" value="C-JID"/>
</dbReference>
<dbReference type="InterPro" id="IPR011713">
    <property type="entry name" value="Leu-rich_rpt_3"/>
</dbReference>
<reference evidence="10" key="1">
    <citation type="submission" date="2008-11" db="EMBL/GenBank/DDBJ databases">
        <title>A TIR-NB-LRR resistance protein mRNA from Arachis diogoi.</title>
        <authorList>
            <person name="Raja Rajesh Kumar K."/>
            <person name="Kirti P.B."/>
        </authorList>
    </citation>
    <scope>NUCLEOTIDE SEQUENCE</scope>
</reference>
<evidence type="ECO:0000256" key="8">
    <source>
        <dbReference type="SAM" id="Phobius"/>
    </source>
</evidence>
<dbReference type="InterPro" id="IPR044974">
    <property type="entry name" value="Disease_R_plants"/>
</dbReference>
<evidence type="ECO:0000256" key="2">
    <source>
        <dbReference type="ARBA" id="ARBA00022614"/>
    </source>
</evidence>
<dbReference type="SMART" id="SM00255">
    <property type="entry name" value="TIR"/>
    <property type="match status" value="1"/>
</dbReference>
<evidence type="ECO:0000256" key="7">
    <source>
        <dbReference type="ARBA" id="ARBA00047304"/>
    </source>
</evidence>
<dbReference type="GO" id="GO:0006952">
    <property type="term" value="P:defense response"/>
    <property type="evidence" value="ECO:0007669"/>
    <property type="project" value="UniProtKB-KW"/>
</dbReference>
<dbReference type="AlphaFoldDB" id="E3P7J8"/>
<dbReference type="GO" id="GO:0061809">
    <property type="term" value="F:NAD+ nucleosidase activity, cyclic ADP-ribose generating"/>
    <property type="evidence" value="ECO:0007669"/>
    <property type="project" value="UniProtKB-EC"/>
</dbReference>
<dbReference type="GO" id="GO:0007165">
    <property type="term" value="P:signal transduction"/>
    <property type="evidence" value="ECO:0007669"/>
    <property type="project" value="InterPro"/>
</dbReference>
<dbReference type="InterPro" id="IPR027417">
    <property type="entry name" value="P-loop_NTPase"/>
</dbReference>
<dbReference type="InterPro" id="IPR058192">
    <property type="entry name" value="WHD_ROQ1-like"/>
</dbReference>
<sequence>MFQNPRTLACKMKYIGLIVCVIAMCIAIIAQKFDAETPVEENTPPSYPEASSPTHDTKFGVFIGFSGKDIREGLLSHLAKALRQKQIFTFVDTKLEQGGEISQELLQAIEKSLISLVVFSENYAFSTWRLDELVKIMECRREKGQIVLPVFYRVEPSHVRHQKGVFSTAFAKQERRFGKEKAQTWRSAFQEAANISGFHSAKFGNDAELIEEIIQSVNTRLKNMRQFSSKGLFGIAKSISRVESLLRQEPESVRVIGIWGMGGFGKITVSEVVYNLLRDEYESVVFLRNVREVSLRHGIIYLKNELFSKLLGENLEIDTQNGLPTYVEKRIGRMKVLIVLDDVNQSEQFEILVGTPQSFGSGSRIIVTTRDRQVLAKYAHANDTYKVEPLESDEALQLFNLIAFQQNEVVEKEYRALAERVVDHAKGIPLVLKTLGHLPHEKEKWIWESELEKLGKIPNKKVFDMMRLSYDELDRQEKSMLLDIACFFDGMKLKVKYLESLLKHGDFPVPAALKRLEDISFITISKEDVVTMHDIVQEMAWEIVRQESIEDPGNYSRIWNPEDIYQVLKNNQGSEAIRSINFSYSKATVRNMQLSPQVFSKMSKLRFLDFYGERHLLHFPEGLQQLPSRLRYLRWTYYPLKSLPKKFSAEKLVILELPYSQVEKLWYGIQNLVNLKVLKAPYSSQLKEFPDLSKATNLEILDFKYCLRLTRVHPSVFSLNKLETLDLSWCSQLAKLETNAHLKSLRYLSLYHCKRLNKFSVISENMTELDLRHTSIRELPSSFGCQSKLEKLHLANSEVKKMPADSMKLLTSLKYLDISDCKNLQTLPELPLSIETLDADNCTSLKAVLFPNASEQLKENKKKAVFWNCLKLENQFLNAVALNAYINMVRFSNQYLSAIGHDNVDNSNEDPEASYVYPRSKVPNWLEYQTNMDHLTVNLSSAPYAPKLGFILCFIVPAVPSEGFRLMFTISGDDQEEDDVNEVRLYVDRPRKEISWDHVILIYDQRCSSFLNNRGQNRRMFNIKVSVVSLSMTSEYVAVELKGFGVHPVNPLEYPSFISFIKKMEQLGYYTTPATVNPVSLWNGIRSWFGAHNWG</sequence>
<dbReference type="SUPFAM" id="SSF52540">
    <property type="entry name" value="P-loop containing nucleoside triphosphate hydrolases"/>
    <property type="match status" value="1"/>
</dbReference>
<dbReference type="InterPro" id="IPR032675">
    <property type="entry name" value="LRR_dom_sf"/>
</dbReference>
<dbReference type="PRINTS" id="PR00364">
    <property type="entry name" value="DISEASERSIST"/>
</dbReference>
<keyword evidence="4" id="KW-0378">Hydrolase</keyword>
<dbReference type="PROSITE" id="PS50104">
    <property type="entry name" value="TIR"/>
    <property type="match status" value="1"/>
</dbReference>
<keyword evidence="8" id="KW-0472">Membrane</keyword>
<dbReference type="SUPFAM" id="SSF52200">
    <property type="entry name" value="Toll/Interleukin receptor TIR domain"/>
    <property type="match status" value="1"/>
</dbReference>
<dbReference type="EMBL" id="FJ481983">
    <property type="protein sequence ID" value="ACT11053.1"/>
    <property type="molecule type" value="mRNA"/>
</dbReference>
<name>E3P7J8_9FABA</name>
<dbReference type="SUPFAM" id="SSF52058">
    <property type="entry name" value="L domain-like"/>
    <property type="match status" value="1"/>
</dbReference>
<feature type="transmembrane region" description="Helical" evidence="8">
    <location>
        <begin position="12"/>
        <end position="30"/>
    </location>
</feature>
<keyword evidence="8" id="KW-0812">Transmembrane</keyword>
<dbReference type="Gene3D" id="1.10.8.430">
    <property type="entry name" value="Helical domain of apoptotic protease-activating factors"/>
    <property type="match status" value="1"/>
</dbReference>
<dbReference type="Gene3D" id="3.40.50.10140">
    <property type="entry name" value="Toll/interleukin-1 receptor homology (TIR) domain"/>
    <property type="match status" value="1"/>
</dbReference>
<dbReference type="Gene3D" id="3.40.50.300">
    <property type="entry name" value="P-loop containing nucleotide triphosphate hydrolases"/>
    <property type="match status" value="1"/>
</dbReference>
<dbReference type="GO" id="GO:0043531">
    <property type="term" value="F:ADP binding"/>
    <property type="evidence" value="ECO:0007669"/>
    <property type="project" value="InterPro"/>
</dbReference>
<keyword evidence="6" id="KW-0520">NAD</keyword>
<evidence type="ECO:0000259" key="9">
    <source>
        <dbReference type="PROSITE" id="PS50104"/>
    </source>
</evidence>
<dbReference type="PANTHER" id="PTHR11017">
    <property type="entry name" value="LEUCINE-RICH REPEAT-CONTAINING PROTEIN"/>
    <property type="match status" value="1"/>
</dbReference>
<dbReference type="EC" id="3.2.2.6" evidence="1"/>
<dbReference type="SUPFAM" id="SSF46785">
    <property type="entry name" value="Winged helix' DNA-binding domain"/>
    <property type="match status" value="1"/>
</dbReference>
<dbReference type="Gene3D" id="3.80.10.10">
    <property type="entry name" value="Ribonuclease Inhibitor"/>
    <property type="match status" value="2"/>
</dbReference>
<keyword evidence="8" id="KW-1133">Transmembrane helix</keyword>
<accession>E3P7J8</accession>
<keyword evidence="3" id="KW-0677">Repeat</keyword>
<dbReference type="Pfam" id="PF20160">
    <property type="entry name" value="C-JID"/>
    <property type="match status" value="1"/>
</dbReference>
<evidence type="ECO:0000256" key="4">
    <source>
        <dbReference type="ARBA" id="ARBA00022801"/>
    </source>
</evidence>
<evidence type="ECO:0000256" key="1">
    <source>
        <dbReference type="ARBA" id="ARBA00011982"/>
    </source>
</evidence>
<organism evidence="10">
    <name type="scientific">Arachis diogoi</name>
    <dbReference type="NCBI Taxonomy" id="170720"/>
    <lineage>
        <taxon>Eukaryota</taxon>
        <taxon>Viridiplantae</taxon>
        <taxon>Streptophyta</taxon>
        <taxon>Embryophyta</taxon>
        <taxon>Tracheophyta</taxon>
        <taxon>Spermatophyta</taxon>
        <taxon>Magnoliopsida</taxon>
        <taxon>eudicotyledons</taxon>
        <taxon>Gunneridae</taxon>
        <taxon>Pentapetalae</taxon>
        <taxon>rosids</taxon>
        <taxon>fabids</taxon>
        <taxon>Fabales</taxon>
        <taxon>Fabaceae</taxon>
        <taxon>Papilionoideae</taxon>
        <taxon>50 kb inversion clade</taxon>
        <taxon>dalbergioids sensu lato</taxon>
        <taxon>Dalbergieae</taxon>
        <taxon>Pterocarpus clade</taxon>
        <taxon>Arachis</taxon>
    </lineage>
</organism>
<feature type="domain" description="TIR" evidence="9">
    <location>
        <begin position="57"/>
        <end position="221"/>
    </location>
</feature>
<dbReference type="InterPro" id="IPR035897">
    <property type="entry name" value="Toll_tir_struct_dom_sf"/>
</dbReference>
<dbReference type="FunFam" id="3.40.50.10140:FF:000007">
    <property type="entry name" value="Disease resistance protein (TIR-NBS-LRR class)"/>
    <property type="match status" value="1"/>
</dbReference>
<evidence type="ECO:0000256" key="3">
    <source>
        <dbReference type="ARBA" id="ARBA00022737"/>
    </source>
</evidence>
<proteinExistence type="evidence at transcript level"/>
<evidence type="ECO:0000256" key="6">
    <source>
        <dbReference type="ARBA" id="ARBA00023027"/>
    </source>
</evidence>
<evidence type="ECO:0000256" key="5">
    <source>
        <dbReference type="ARBA" id="ARBA00022821"/>
    </source>
</evidence>
<dbReference type="InterPro" id="IPR042197">
    <property type="entry name" value="Apaf_helical"/>
</dbReference>
<dbReference type="InterPro" id="IPR000157">
    <property type="entry name" value="TIR_dom"/>
</dbReference>
<dbReference type="InterPro" id="IPR036390">
    <property type="entry name" value="WH_DNA-bd_sf"/>
</dbReference>
<keyword evidence="5" id="KW-0611">Plant defense</keyword>
<evidence type="ECO:0000313" key="10">
    <source>
        <dbReference type="EMBL" id="ACT11053.1"/>
    </source>
</evidence>
<dbReference type="Pfam" id="PF23282">
    <property type="entry name" value="WHD_ROQ1"/>
    <property type="match status" value="1"/>
</dbReference>
<dbReference type="InterPro" id="IPR002182">
    <property type="entry name" value="NB-ARC"/>
</dbReference>
<protein>
    <recommendedName>
        <fullName evidence="1">ADP-ribosyl cyclase/cyclic ADP-ribose hydrolase</fullName>
        <ecNumber evidence="1">3.2.2.6</ecNumber>
    </recommendedName>
</protein>
<dbReference type="PANTHER" id="PTHR11017:SF479">
    <property type="entry name" value="DISEASE RESISTANCE PROTEIN (TIR-NBS-LRR CLASS) FAMILY"/>
    <property type="match status" value="1"/>
</dbReference>
<dbReference type="Pfam" id="PF00931">
    <property type="entry name" value="NB-ARC"/>
    <property type="match status" value="1"/>
</dbReference>
<dbReference type="Pfam" id="PF01582">
    <property type="entry name" value="TIR"/>
    <property type="match status" value="1"/>
</dbReference>
<keyword evidence="2" id="KW-0433">Leucine-rich repeat</keyword>